<evidence type="ECO:0000259" key="4">
    <source>
        <dbReference type="Pfam" id="PF15447"/>
    </source>
</evidence>
<dbReference type="GO" id="GO:0016020">
    <property type="term" value="C:membrane"/>
    <property type="evidence" value="ECO:0007669"/>
    <property type="project" value="InterPro"/>
</dbReference>
<dbReference type="Pfam" id="PF22672">
    <property type="entry name" value="DBL_C"/>
    <property type="match status" value="2"/>
</dbReference>
<dbReference type="InterPro" id="IPR008602">
    <property type="entry name" value="Duffy-antigen-binding"/>
</dbReference>
<evidence type="ECO:0000259" key="5">
    <source>
        <dbReference type="Pfam" id="PF18562"/>
    </source>
</evidence>
<dbReference type="Pfam" id="PF15447">
    <property type="entry name" value="NTS"/>
    <property type="match status" value="1"/>
</dbReference>
<feature type="region of interest" description="Disordered" evidence="1">
    <location>
        <begin position="1086"/>
        <end position="1123"/>
    </location>
</feature>
<sequence length="1789" mass="201088">MAPSTTYSSAKELLDKIGQKVYEEKVEKDADAEKYKEALKGKLQEAEGMGERASNNDPCDFNYTKELIGDASGERNPCGNGKNAKNENVKRFSDTLGGQCTDQQIEGNDRNKTGGACAPYRRLHLCNKNMVKMDTNNNDGKAKHNLLLEVCMAAKYEGDLIKDHYTGHQVTNHGTASQLCTVLARSFADIGDIVRGKDLYIGNPQEKEQRDKLEDNLKKIFGDIYNELTSGNNGEIEARYKGDPDFFKLREDWWNNNRKMVWRAITCGAGSGKYFRPTCGSGNWTKDNCRCAIHGVPTYFDYVPQYLRWFEEWAEDFCRKKKIKVENLQKQCRGEDESGNDKYCSGNGYDCTKTIYKKGKLVISSECTKCSVWCRMYETWIDNQKKEFLKQKKKYTSEMQKYTNGASKGTKTIKTANGKTINNLYVKEFYDKLKGDYGKVDDFLKLLNNEDVCKKIKDKKEEINFTEKVEVDKNINSPGTFYHSEYCEVCPGCGVKRDGKEWKQKKEGKCDGKKLYTISSNDESTNIDVLSFGDKRDQIKSKIDTFCKTQNGNSGKPSSSGSGDCGGTNNSDSSLCEKWKCYEAKHVQKDQNAQEDDDDDDDVDGKYVENGGGLCILENQKKKEKGKEKTSEMEPEQFQKTFNNFFYFWIGRFLNDSMYWREKVNSCIKNPKRKKCENNCEKLCGCFKEWIGKKKTEWTQIKKHFDTQEAFKNGGENGTGDMLGGIMQSPVFVLKTVLNIEDLFENIKSGYGDVKELEGIENMLEKEKKNKEEASGGTDNENNTTIDKLLQHEGDEAGECLQKRKENCKQAQDTGPGPSPQPGSPSRVPTAVPSQTSPDPNSHQPAEDEEEDEDDEDDDGGSDVEEVTEKSVEAPKEAEVAPPTTKDVVKPACEIVKDLFNDTSNFKDACTLKYVKGKNYGWKCVPTTSSGDNTTTGSEGSGESGDAKRQRRNASDDPTTSGGSEPTGGNDKATGGAEGATGSSGDNTGGVCIPPRRRKLYVTPLTKLTGGDGNTQESGGETTEGSKSQEGVLQTQGSSESQPQVQDAASTSTTESSQLLRDAFIQSAAIETFFLWDRYKKEWDHRNKKSQNEVGGVLSSTPYIGSESDDNNPQSPQSQLLSGKIPPDFLRQMFYTLADYKDILFSGVKGEKNGYNDILRGDNVIQEREENINTAIESVFKPSGSSPPAPDKKNTPKDWWDQNGQHIWNAMVCALTYDTNTTSGKTTITQDGTLKEKLLDNNNKPKTNAGPKSNIDYTYEKVELKEDETSSAKAPKAAASSLPSGENTPTTLDSFVKRPTYFRYLEEWGQNFCKERKKRLEKIKVDCEVEENNGRGKQKIQKYSGDGEDCRDIRKEDYSKVSDLEGRSCAISCSSYRKWIGRKRIEYDEQEKIYDKQKSNYENESNNHGNEFSKILQSRSEAKDFLQNLGPCKKDNGNDNKIFDDKDKTFGHETYCDPCSLIGFKCKGDDCNVRANVTCTGVKITEQDIKKEGNFTDQIDMIVSDNLTNAFPEDLNDCKNAGIFEGIRKDVWKCTYFCNSDVCGLKNKNNGIDDKQIILIRALFKRWLEYFLEDYNKINAKISHCMKKSDESKCIKECGTKCDCVGKWIDNKKKEWEEIKKRYLEQHKATESQVFEVKKFLQQGLFYNEVQKAIKPCPALDEFEKSKECTETENTKNDKKSDIIDCMLKKLEDKITSCKKNHTPSAETQRTCDESSTPLVEDDDPLEEENPVTQPNICPTQAEPEEKGGCEPPATTEAAEKPAAEPEADPEHEVPPTKAPEAPPSPLLR</sequence>
<accession>W7F8E0</accession>
<dbReference type="Pfam" id="PF18562">
    <property type="entry name" value="CIDR1_gamma"/>
    <property type="match status" value="1"/>
</dbReference>
<evidence type="ECO:0000259" key="2">
    <source>
        <dbReference type="Pfam" id="PF03011"/>
    </source>
</evidence>
<feature type="compositionally biased region" description="Low complexity" evidence="1">
    <location>
        <begin position="1271"/>
        <end position="1284"/>
    </location>
</feature>
<dbReference type="Pfam" id="PF03011">
    <property type="entry name" value="PFEMP"/>
    <property type="match status" value="2"/>
</dbReference>
<feature type="compositionally biased region" description="Polar residues" evidence="1">
    <location>
        <begin position="832"/>
        <end position="844"/>
    </location>
</feature>
<gene>
    <name evidence="7" type="ORF">PFBG_00158</name>
</gene>
<dbReference type="FunFam" id="1.20.58.830:FF:000003">
    <property type="entry name" value="Erythrocyte membrane protein 1, PfEMP1"/>
    <property type="match status" value="1"/>
</dbReference>
<feature type="compositionally biased region" description="Pro residues" evidence="1">
    <location>
        <begin position="1777"/>
        <end position="1789"/>
    </location>
</feature>
<feature type="region of interest" description="Disordered" evidence="1">
    <location>
        <begin position="1266"/>
        <end position="1290"/>
    </location>
</feature>
<dbReference type="OrthoDB" id="378902at2759"/>
<organism evidence="7 8">
    <name type="scientific">Plasmodium falciparum (isolate 7G8)</name>
    <dbReference type="NCBI Taxonomy" id="57266"/>
    <lineage>
        <taxon>Eukaryota</taxon>
        <taxon>Sar</taxon>
        <taxon>Alveolata</taxon>
        <taxon>Apicomplexa</taxon>
        <taxon>Aconoidasida</taxon>
        <taxon>Haemosporida</taxon>
        <taxon>Plasmodiidae</taxon>
        <taxon>Plasmodium</taxon>
        <taxon>Plasmodium (Laverania)</taxon>
    </lineage>
</organism>
<dbReference type="InterPro" id="IPR042202">
    <property type="entry name" value="Duffy-ag-bd_sf"/>
</dbReference>
<feature type="compositionally biased region" description="Polar residues" evidence="1">
    <location>
        <begin position="1014"/>
        <end position="1054"/>
    </location>
</feature>
<name>W7F8E0_PLAF8</name>
<reference evidence="8" key="1">
    <citation type="submission" date="2007-11" db="EMBL/GenBank/DDBJ databases">
        <authorList>
            <consortium name="The Broad Institute Genome Sequencing Platform"/>
            <person name="Volkman S.K."/>
            <person name="Daily J.P."/>
            <person name="Sarr O."/>
            <person name="Ndiaye D."/>
            <person name="Ndir O."/>
            <person name="Mboup S."/>
            <person name="Lukens A."/>
            <person name="Stange-Thomann N."/>
            <person name="Mauceli E."/>
            <person name="Gnerre S."/>
            <person name="Jaffe D."/>
            <person name="Zainoun J."/>
            <person name="Wiegand R.C."/>
            <person name="Birren B."/>
            <person name="Galagan J."/>
            <person name="Lander E."/>
            <person name="Wirth D.F."/>
        </authorList>
    </citation>
    <scope>NUCLEOTIDE SEQUENCE [LARGE SCALE GENOMIC DNA]</scope>
    <source>
        <strain evidence="8">7G8</strain>
    </source>
</reference>
<feature type="compositionally biased region" description="Acidic residues" evidence="1">
    <location>
        <begin position="847"/>
        <end position="866"/>
    </location>
</feature>
<dbReference type="InterPro" id="IPR054595">
    <property type="entry name" value="DBL_C"/>
</dbReference>
<evidence type="ECO:0008006" key="9">
    <source>
        <dbReference type="Google" id="ProtNLM"/>
    </source>
</evidence>
<feature type="domain" description="Duffy-antigen binding" evidence="3">
    <location>
        <begin position="990"/>
        <end position="1239"/>
    </location>
</feature>
<dbReference type="InterPro" id="IPR029210">
    <property type="entry name" value="PfEMP1_NTS"/>
</dbReference>
<evidence type="ECO:0000259" key="6">
    <source>
        <dbReference type="Pfam" id="PF22672"/>
    </source>
</evidence>
<feature type="compositionally biased region" description="Low complexity" evidence="1">
    <location>
        <begin position="958"/>
        <end position="985"/>
    </location>
</feature>
<evidence type="ECO:0000313" key="8">
    <source>
        <dbReference type="Proteomes" id="UP000030688"/>
    </source>
</evidence>
<evidence type="ECO:0000313" key="7">
    <source>
        <dbReference type="EMBL" id="EUR82117.1"/>
    </source>
</evidence>
<dbReference type="EMBL" id="KE123577">
    <property type="protein sequence ID" value="EUR82117.1"/>
    <property type="molecule type" value="Genomic_DNA"/>
</dbReference>
<feature type="compositionally biased region" description="Polar residues" evidence="1">
    <location>
        <begin position="1703"/>
        <end position="1717"/>
    </location>
</feature>
<feature type="domain" description="Duffy-binding-like" evidence="6">
    <location>
        <begin position="312"/>
        <end position="470"/>
    </location>
</feature>
<feature type="domain" description="Duffy-antigen binding" evidence="3">
    <location>
        <begin position="115"/>
        <end position="308"/>
    </location>
</feature>
<dbReference type="FunFam" id="1.20.1310.20:FF:000001">
    <property type="entry name" value="Erythrocyte membrane protein 1, PfEMP1"/>
    <property type="match status" value="1"/>
</dbReference>
<evidence type="ECO:0000259" key="3">
    <source>
        <dbReference type="Pfam" id="PF05424"/>
    </source>
</evidence>
<feature type="compositionally biased region" description="Acidic residues" evidence="1">
    <location>
        <begin position="1720"/>
        <end position="1730"/>
    </location>
</feature>
<dbReference type="InterPro" id="IPR004258">
    <property type="entry name" value="DBL"/>
</dbReference>
<feature type="compositionally biased region" description="Low complexity" evidence="1">
    <location>
        <begin position="927"/>
        <end position="938"/>
    </location>
</feature>
<feature type="compositionally biased region" description="Basic and acidic residues" evidence="1">
    <location>
        <begin position="1190"/>
        <end position="1199"/>
    </location>
</feature>
<feature type="compositionally biased region" description="Basic and acidic residues" evidence="1">
    <location>
        <begin position="867"/>
        <end position="879"/>
    </location>
</feature>
<feature type="domain" description="Duffy-binding-like" evidence="2">
    <location>
        <begin position="645"/>
        <end position="808"/>
    </location>
</feature>
<feature type="region of interest" description="Disordered" evidence="1">
    <location>
        <begin position="807"/>
        <end position="890"/>
    </location>
</feature>
<feature type="domain" description="Duffy-binding-like" evidence="6">
    <location>
        <begin position="1307"/>
        <end position="1453"/>
    </location>
</feature>
<feature type="region of interest" description="Disordered" evidence="1">
    <location>
        <begin position="1236"/>
        <end position="1255"/>
    </location>
</feature>
<feature type="domain" description="Duffy-binding-like" evidence="2">
    <location>
        <begin position="1563"/>
        <end position="1703"/>
    </location>
</feature>
<reference evidence="7 8" key="2">
    <citation type="submission" date="2013-02" db="EMBL/GenBank/DDBJ databases">
        <title>The Genome Sequence of Plasmodium falciparum 7G8.</title>
        <authorList>
            <consortium name="The Broad Institute Genome Sequencing Platform"/>
            <consortium name="The Broad Institute Genome Sequencing Center for Infectious Disease"/>
            <person name="Neafsey D."/>
            <person name="Cheeseman I."/>
            <person name="Volkman S."/>
            <person name="Adams J."/>
            <person name="Walker B."/>
            <person name="Young S.K."/>
            <person name="Zeng Q."/>
            <person name="Gargeya S."/>
            <person name="Fitzgerald M."/>
            <person name="Haas B."/>
            <person name="Abouelleil A."/>
            <person name="Alvarado L."/>
            <person name="Arachchi H.M."/>
            <person name="Berlin A.M."/>
            <person name="Chapman S.B."/>
            <person name="Dewar J."/>
            <person name="Goldberg J."/>
            <person name="Griggs A."/>
            <person name="Gujja S."/>
            <person name="Hansen M."/>
            <person name="Howarth C."/>
            <person name="Imamovic A."/>
            <person name="Larimer J."/>
            <person name="McCowan C."/>
            <person name="Murphy C."/>
            <person name="Neiman D."/>
            <person name="Pearson M."/>
            <person name="Priest M."/>
            <person name="Roberts A."/>
            <person name="Saif S."/>
            <person name="Shea T."/>
            <person name="Sisk P."/>
            <person name="Sykes S."/>
            <person name="Wortman J."/>
            <person name="Nusbaum C."/>
            <person name="Birren B."/>
        </authorList>
    </citation>
    <scope>NUCLEOTIDE SEQUENCE [LARGE SCALE GENOMIC DNA]</scope>
    <source>
        <strain evidence="7 8">7G8</strain>
    </source>
</reference>
<evidence type="ECO:0000256" key="1">
    <source>
        <dbReference type="SAM" id="MobiDB-lite"/>
    </source>
</evidence>
<feature type="region of interest" description="Disordered" evidence="1">
    <location>
        <begin position="1179"/>
        <end position="1199"/>
    </location>
</feature>
<dbReference type="Gene3D" id="1.20.58.1930">
    <property type="match status" value="1"/>
</dbReference>
<dbReference type="SUPFAM" id="SSF140924">
    <property type="entry name" value="Duffy binding domain-like"/>
    <property type="match status" value="4"/>
</dbReference>
<dbReference type="Pfam" id="PF05424">
    <property type="entry name" value="Duffy_binding"/>
    <property type="match status" value="2"/>
</dbReference>
<proteinExistence type="predicted"/>
<dbReference type="Gene3D" id="1.20.58.830">
    <property type="match status" value="3"/>
</dbReference>
<dbReference type="InterPro" id="IPR041480">
    <property type="entry name" value="CIDR1_gamma"/>
</dbReference>
<feature type="compositionally biased region" description="Basic and acidic residues" evidence="1">
    <location>
        <begin position="1758"/>
        <end position="1775"/>
    </location>
</feature>
<feature type="compositionally biased region" description="Polar residues" evidence="1">
    <location>
        <begin position="1111"/>
        <end position="1121"/>
    </location>
</feature>
<feature type="region of interest" description="Disordered" evidence="1">
    <location>
        <begin position="1700"/>
        <end position="1789"/>
    </location>
</feature>
<feature type="domain" description="Plasmodium falciparum erythrocyte membrane protein-1 N-terminal segment" evidence="4">
    <location>
        <begin position="9"/>
        <end position="46"/>
    </location>
</feature>
<feature type="domain" description="Cysteine-rich interdomain region 1 gamma" evidence="5">
    <location>
        <begin position="1496"/>
        <end position="1547"/>
    </location>
</feature>
<dbReference type="GO" id="GO:0046789">
    <property type="term" value="F:host cell surface receptor binding"/>
    <property type="evidence" value="ECO:0007669"/>
    <property type="project" value="InterPro"/>
</dbReference>
<feature type="region of interest" description="Disordered" evidence="1">
    <location>
        <begin position="921"/>
        <end position="1054"/>
    </location>
</feature>
<dbReference type="FunFam" id="1.20.58.1930:FF:000001">
    <property type="entry name" value="Erythrocyte membrane protein 1, PfEMP1"/>
    <property type="match status" value="1"/>
</dbReference>
<dbReference type="FunFam" id="1.20.58.830:FF:000001">
    <property type="entry name" value="Erythrocyte membrane protein 1, PfEMP1"/>
    <property type="match status" value="1"/>
</dbReference>
<dbReference type="Proteomes" id="UP000030688">
    <property type="component" value="Unassembled WGS sequence"/>
</dbReference>
<protein>
    <recommendedName>
        <fullName evidence="9">Erythrocyte membrane protein 1</fullName>
    </recommendedName>
</protein>
<dbReference type="Gene3D" id="1.20.1310.20">
    <property type="entry name" value="Duffy-antigen binding domain"/>
    <property type="match status" value="2"/>
</dbReference>